<dbReference type="Pfam" id="PF04116">
    <property type="entry name" value="FA_hydroxylase"/>
    <property type="match status" value="1"/>
</dbReference>
<dbReference type="STRING" id="1036611.A0A1L9Q1T2"/>
<feature type="non-terminal residue" evidence="6">
    <location>
        <position position="1"/>
    </location>
</feature>
<organism evidence="6 7">
    <name type="scientific">Aspergillus versicolor CBS 583.65</name>
    <dbReference type="NCBI Taxonomy" id="1036611"/>
    <lineage>
        <taxon>Eukaryota</taxon>
        <taxon>Fungi</taxon>
        <taxon>Dikarya</taxon>
        <taxon>Ascomycota</taxon>
        <taxon>Pezizomycotina</taxon>
        <taxon>Eurotiomycetes</taxon>
        <taxon>Eurotiomycetidae</taxon>
        <taxon>Eurotiales</taxon>
        <taxon>Aspergillaceae</taxon>
        <taxon>Aspergillus</taxon>
        <taxon>Aspergillus subgen. Nidulantes</taxon>
    </lineage>
</organism>
<accession>A0A1L9Q1T2</accession>
<dbReference type="GeneID" id="63723301"/>
<evidence type="ECO:0000313" key="6">
    <source>
        <dbReference type="EMBL" id="OJJ07699.1"/>
    </source>
</evidence>
<evidence type="ECO:0000313" key="7">
    <source>
        <dbReference type="Proteomes" id="UP000184073"/>
    </source>
</evidence>
<name>A0A1L9Q1T2_ASPVE</name>
<dbReference type="GO" id="GO:0016020">
    <property type="term" value="C:membrane"/>
    <property type="evidence" value="ECO:0007669"/>
    <property type="project" value="UniProtKB-SubCell"/>
</dbReference>
<reference evidence="7" key="1">
    <citation type="journal article" date="2017" name="Genome Biol.">
        <title>Comparative genomics reveals high biological diversity and specific adaptations in the industrially and medically important fungal genus Aspergillus.</title>
        <authorList>
            <person name="de Vries R.P."/>
            <person name="Riley R."/>
            <person name="Wiebenga A."/>
            <person name="Aguilar-Osorio G."/>
            <person name="Amillis S."/>
            <person name="Uchima C.A."/>
            <person name="Anderluh G."/>
            <person name="Asadollahi M."/>
            <person name="Askin M."/>
            <person name="Barry K."/>
            <person name="Battaglia E."/>
            <person name="Bayram O."/>
            <person name="Benocci T."/>
            <person name="Braus-Stromeyer S.A."/>
            <person name="Caldana C."/>
            <person name="Canovas D."/>
            <person name="Cerqueira G.C."/>
            <person name="Chen F."/>
            <person name="Chen W."/>
            <person name="Choi C."/>
            <person name="Clum A."/>
            <person name="Dos Santos R.A."/>
            <person name="Damasio A.R."/>
            <person name="Diallinas G."/>
            <person name="Emri T."/>
            <person name="Fekete E."/>
            <person name="Flipphi M."/>
            <person name="Freyberg S."/>
            <person name="Gallo A."/>
            <person name="Gournas C."/>
            <person name="Habgood R."/>
            <person name="Hainaut M."/>
            <person name="Harispe M.L."/>
            <person name="Henrissat B."/>
            <person name="Hilden K.S."/>
            <person name="Hope R."/>
            <person name="Hossain A."/>
            <person name="Karabika E."/>
            <person name="Karaffa L."/>
            <person name="Karanyi Z."/>
            <person name="Krasevec N."/>
            <person name="Kuo A."/>
            <person name="Kusch H."/>
            <person name="LaButti K."/>
            <person name="Lagendijk E.L."/>
            <person name="Lapidus A."/>
            <person name="Levasseur A."/>
            <person name="Lindquist E."/>
            <person name="Lipzen A."/>
            <person name="Logrieco A.F."/>
            <person name="MacCabe A."/>
            <person name="Maekelae M.R."/>
            <person name="Malavazi I."/>
            <person name="Melin P."/>
            <person name="Meyer V."/>
            <person name="Mielnichuk N."/>
            <person name="Miskei M."/>
            <person name="Molnar A.P."/>
            <person name="Mule G."/>
            <person name="Ngan C.Y."/>
            <person name="Orejas M."/>
            <person name="Orosz E."/>
            <person name="Ouedraogo J.P."/>
            <person name="Overkamp K.M."/>
            <person name="Park H.-S."/>
            <person name="Perrone G."/>
            <person name="Piumi F."/>
            <person name="Punt P.J."/>
            <person name="Ram A.F."/>
            <person name="Ramon A."/>
            <person name="Rauscher S."/>
            <person name="Record E."/>
            <person name="Riano-Pachon D.M."/>
            <person name="Robert V."/>
            <person name="Roehrig J."/>
            <person name="Ruller R."/>
            <person name="Salamov A."/>
            <person name="Salih N.S."/>
            <person name="Samson R.A."/>
            <person name="Sandor E."/>
            <person name="Sanguinetti M."/>
            <person name="Schuetze T."/>
            <person name="Sepcic K."/>
            <person name="Shelest E."/>
            <person name="Sherlock G."/>
            <person name="Sophianopoulou V."/>
            <person name="Squina F.M."/>
            <person name="Sun H."/>
            <person name="Susca A."/>
            <person name="Todd R.B."/>
            <person name="Tsang A."/>
            <person name="Unkles S.E."/>
            <person name="van de Wiele N."/>
            <person name="van Rossen-Uffink D."/>
            <person name="Oliveira J.V."/>
            <person name="Vesth T.C."/>
            <person name="Visser J."/>
            <person name="Yu J.-H."/>
            <person name="Zhou M."/>
            <person name="Andersen M.R."/>
            <person name="Archer D.B."/>
            <person name="Baker S.E."/>
            <person name="Benoit I."/>
            <person name="Brakhage A.A."/>
            <person name="Braus G.H."/>
            <person name="Fischer R."/>
            <person name="Frisvad J.C."/>
            <person name="Goldman G.H."/>
            <person name="Houbraken J."/>
            <person name="Oakley B."/>
            <person name="Pocsi I."/>
            <person name="Scazzocchio C."/>
            <person name="Seiboth B."/>
            <person name="vanKuyk P.A."/>
            <person name="Wortman J."/>
            <person name="Dyer P.S."/>
            <person name="Grigoriev I.V."/>
        </authorList>
    </citation>
    <scope>NUCLEOTIDE SEQUENCE [LARGE SCALE GENOMIC DNA]</scope>
    <source>
        <strain evidence="7">CBS 583.65</strain>
    </source>
</reference>
<keyword evidence="7" id="KW-1185">Reference proteome</keyword>
<feature type="domain" description="Fatty acid hydroxylase" evidence="5">
    <location>
        <begin position="125"/>
        <end position="247"/>
    </location>
</feature>
<comment type="subcellular location">
    <subcellularLocation>
        <location evidence="1">Membrane</location>
    </subcellularLocation>
</comment>
<dbReference type="EMBL" id="KV878137">
    <property type="protein sequence ID" value="OJJ07699.1"/>
    <property type="molecule type" value="Genomic_DNA"/>
</dbReference>
<evidence type="ECO:0000256" key="1">
    <source>
        <dbReference type="ARBA" id="ARBA00004370"/>
    </source>
</evidence>
<sequence>FEVLRFSHTMSALWNHVVQQYDPLLIDFVGNSAVSVVSFWLPSLFFLSLESISPQFSTRHKIQPAPKQPTRAQIWDCVGVVVRNQLISFAMSGLNTLAAAKLQMPSSFRITAELPGAYELLRDIALCWIGREVLFYYSHRLLHWPPLYRPIHKLHHRFTAPMALAAQYAHPIEHVFGNVLPAVLPAVLLNTHILTFWLFLTMVLVETTTTHSGYDFFAGAARSHDIHHEKFNYNFGGMGLLDRVHGTKYETVDARKNQ</sequence>
<dbReference type="VEuPathDB" id="FungiDB:ASPVEDRAFT_142005"/>
<protein>
    <recommendedName>
        <fullName evidence="5">Fatty acid hydroxylase domain-containing protein</fullName>
    </recommendedName>
</protein>
<dbReference type="AlphaFoldDB" id="A0A1L9Q1T2"/>
<evidence type="ECO:0000256" key="3">
    <source>
        <dbReference type="ARBA" id="ARBA00022989"/>
    </source>
</evidence>
<keyword evidence="2" id="KW-0812">Transmembrane</keyword>
<dbReference type="GO" id="GO:0008610">
    <property type="term" value="P:lipid biosynthetic process"/>
    <property type="evidence" value="ECO:0007669"/>
    <property type="project" value="InterPro"/>
</dbReference>
<dbReference type="GO" id="GO:0016491">
    <property type="term" value="F:oxidoreductase activity"/>
    <property type="evidence" value="ECO:0007669"/>
    <property type="project" value="InterPro"/>
</dbReference>
<dbReference type="RefSeq" id="XP_040673461.1">
    <property type="nucleotide sequence ID" value="XM_040807790.1"/>
</dbReference>
<evidence type="ECO:0000256" key="2">
    <source>
        <dbReference type="ARBA" id="ARBA00022692"/>
    </source>
</evidence>
<dbReference type="InterPro" id="IPR006694">
    <property type="entry name" value="Fatty_acid_hydroxylase"/>
</dbReference>
<gene>
    <name evidence="6" type="ORF">ASPVEDRAFT_142005</name>
</gene>
<dbReference type="OrthoDB" id="408954at2759"/>
<evidence type="ECO:0000259" key="5">
    <source>
        <dbReference type="Pfam" id="PF04116"/>
    </source>
</evidence>
<dbReference type="GO" id="GO:0005506">
    <property type="term" value="F:iron ion binding"/>
    <property type="evidence" value="ECO:0007669"/>
    <property type="project" value="InterPro"/>
</dbReference>
<dbReference type="Proteomes" id="UP000184073">
    <property type="component" value="Unassembled WGS sequence"/>
</dbReference>
<dbReference type="PANTHER" id="PTHR11863">
    <property type="entry name" value="STEROL DESATURASE"/>
    <property type="match status" value="1"/>
</dbReference>
<proteinExistence type="predicted"/>
<keyword evidence="3" id="KW-1133">Transmembrane helix</keyword>
<dbReference type="InterPro" id="IPR050307">
    <property type="entry name" value="Sterol_Desaturase_Related"/>
</dbReference>
<evidence type="ECO:0000256" key="4">
    <source>
        <dbReference type="ARBA" id="ARBA00023136"/>
    </source>
</evidence>
<keyword evidence="4" id="KW-0472">Membrane</keyword>